<reference evidence="5 8" key="2">
    <citation type="submission" date="2019-06" db="EMBL/GenBank/DDBJ databases">
        <title>Whole genome shotgun sequence of Brevibacillus formosus NBRC 15716.</title>
        <authorList>
            <person name="Hosoyama A."/>
            <person name="Uohara A."/>
            <person name="Ohji S."/>
            <person name="Ichikawa N."/>
        </authorList>
    </citation>
    <scope>NUCLEOTIDE SEQUENCE [LARGE SCALE GENOMIC DNA]</scope>
    <source>
        <strain evidence="5 8">NBRC 15716</strain>
    </source>
</reference>
<feature type="signal peptide" evidence="3">
    <location>
        <begin position="1"/>
        <end position="23"/>
    </location>
</feature>
<comment type="subcellular location">
    <subcellularLocation>
        <location evidence="1">Membrane</location>
    </subcellularLocation>
</comment>
<reference evidence="6 7" key="1">
    <citation type="submission" date="2015-05" db="EMBL/GenBank/DDBJ databases">
        <title>Genome sequencing project for genomic taxonomy and phylogenomics of Bacillus-like bacteria.</title>
        <authorList>
            <person name="Liu B."/>
            <person name="Wang J."/>
            <person name="Zhu Y."/>
            <person name="Liu G."/>
            <person name="Chen Q."/>
            <person name="Chen Z."/>
            <person name="Lan J."/>
            <person name="Che J."/>
            <person name="Ge C."/>
            <person name="Shi H."/>
            <person name="Pan Z."/>
            <person name="Liu X."/>
        </authorList>
    </citation>
    <scope>NUCLEOTIDE SEQUENCE [LARGE SCALE GENOMIC DNA]</scope>
    <source>
        <strain evidence="6 7">DSM 9885</strain>
    </source>
</reference>
<dbReference type="PANTHER" id="PTHR46825">
    <property type="entry name" value="D-ALANYL-D-ALANINE-CARBOXYPEPTIDASE/ENDOPEPTIDASE AMPH"/>
    <property type="match status" value="1"/>
</dbReference>
<dbReference type="AlphaFoldDB" id="A0A837KMY8"/>
<evidence type="ECO:0000313" key="7">
    <source>
        <dbReference type="Proteomes" id="UP000035218"/>
    </source>
</evidence>
<evidence type="ECO:0000256" key="2">
    <source>
        <dbReference type="ARBA" id="ARBA00023136"/>
    </source>
</evidence>
<dbReference type="Gene3D" id="3.40.710.10">
    <property type="entry name" value="DD-peptidase/beta-lactamase superfamily"/>
    <property type="match status" value="1"/>
</dbReference>
<keyword evidence="3" id="KW-0732">Signal</keyword>
<dbReference type="SUPFAM" id="SSF56601">
    <property type="entry name" value="beta-lactamase/transpeptidase-like"/>
    <property type="match status" value="1"/>
</dbReference>
<dbReference type="Proteomes" id="UP000035218">
    <property type="component" value="Unassembled WGS sequence"/>
</dbReference>
<comment type="caution">
    <text evidence="6">The sequence shown here is derived from an EMBL/GenBank/DDBJ whole genome shotgun (WGS) entry which is preliminary data.</text>
</comment>
<dbReference type="GeneID" id="87586470"/>
<feature type="domain" description="Beta-lactamase-related" evidence="4">
    <location>
        <begin position="41"/>
        <end position="357"/>
    </location>
</feature>
<evidence type="ECO:0000256" key="1">
    <source>
        <dbReference type="ARBA" id="ARBA00004370"/>
    </source>
</evidence>
<dbReference type="InterPro" id="IPR001466">
    <property type="entry name" value="Beta-lactam-related"/>
</dbReference>
<dbReference type="RefSeq" id="WP_047070730.1">
    <property type="nucleotide sequence ID" value="NZ_BJOL01000049.1"/>
</dbReference>
<dbReference type="GO" id="GO:0016020">
    <property type="term" value="C:membrane"/>
    <property type="evidence" value="ECO:0007669"/>
    <property type="project" value="UniProtKB-SubCell"/>
</dbReference>
<proteinExistence type="predicted"/>
<evidence type="ECO:0000256" key="3">
    <source>
        <dbReference type="SAM" id="SignalP"/>
    </source>
</evidence>
<accession>A0A837KMY8</accession>
<dbReference type="OrthoDB" id="9797709at2"/>
<gene>
    <name evidence="6" type="ORF">AA984_15525</name>
    <name evidence="5" type="ORF">BFO01nite_55970</name>
</gene>
<dbReference type="Pfam" id="PF00144">
    <property type="entry name" value="Beta-lactamase"/>
    <property type="match status" value="1"/>
</dbReference>
<keyword evidence="2" id="KW-0472">Membrane</keyword>
<keyword evidence="8" id="KW-1185">Reference proteome</keyword>
<organism evidence="6 7">
    <name type="scientific">Brevibacillus formosus</name>
    <dbReference type="NCBI Taxonomy" id="54913"/>
    <lineage>
        <taxon>Bacteria</taxon>
        <taxon>Bacillati</taxon>
        <taxon>Bacillota</taxon>
        <taxon>Bacilli</taxon>
        <taxon>Bacillales</taxon>
        <taxon>Paenibacillaceae</taxon>
        <taxon>Brevibacillus</taxon>
    </lineage>
</organism>
<name>A0A837KMY8_9BACL</name>
<evidence type="ECO:0000313" key="8">
    <source>
        <dbReference type="Proteomes" id="UP000319498"/>
    </source>
</evidence>
<dbReference type="Proteomes" id="UP000319498">
    <property type="component" value="Unassembled WGS sequence"/>
</dbReference>
<evidence type="ECO:0000313" key="5">
    <source>
        <dbReference type="EMBL" id="GED61465.1"/>
    </source>
</evidence>
<dbReference type="InterPro" id="IPR050491">
    <property type="entry name" value="AmpC-like"/>
</dbReference>
<dbReference type="PANTHER" id="PTHR46825:SF11">
    <property type="entry name" value="PENICILLIN-BINDING PROTEIN 4"/>
    <property type="match status" value="1"/>
</dbReference>
<feature type="chain" id="PRO_5032777975" evidence="3">
    <location>
        <begin position="24"/>
        <end position="682"/>
    </location>
</feature>
<dbReference type="EMBL" id="LDCN01000004">
    <property type="protein sequence ID" value="KLH98412.1"/>
    <property type="molecule type" value="Genomic_DNA"/>
</dbReference>
<dbReference type="InterPro" id="IPR012338">
    <property type="entry name" value="Beta-lactam/transpept-like"/>
</dbReference>
<sequence>MKKVVSVFMSAILMAIPVTPAFALTNPDTVEEKAQEQASKIVSEYGASGLQYAIRDHGSIVLSGSAGVYDKATKSPITEDTMFGIGSVSKMYVTAATMVLADSKKIDIDKPLTTYIKDFKMADKRYKQITPRMLMNHSSGIYGSQYGNSFLFDDNDTKNHDELLVRLQSESLKSTPGEFSVYCNDGFQLLEILVERVSGLSYSEFLETYISDPLQLTSTKTPLDSFDRDRLIKTYFPGLDQALPVENINIIGTGGLYSTAEEVTEFGEVLIGNRTDILSEKSAKAMQSHEYRKGVWVPEETNSINYGLGWDAVRLAPFSDYGITALFKGGDTIMYHAALVTLPEHDITIAVLSSGGSGTYNSSFASNILLEYLRAKGIIKEILPEKTFEPPVKVDMPSDMLAYSGLYGSVGKTVKLEIKNGEIHLPDLAFGGVPPQKYVYTGNGQFKNNDGNATISFDRAKNGKTYLKLNAYINTPGLGQSFSVTYEFQKLASNPLKKSMKTVWEHRNGKKYYALDEKITSVLYLNNALVTKDISVDISHGYASGTKIVDKNKAVNVIQIPVANGRDAFDLNFYHENQKEYVKINGLSYISEDAIPTFNDGKDSLCVIPSDGKARWYKIDAKSANRVMNVETPVRGGFAVYDKNGMTVNFSKASNNHSVVLPESGMIVFGGNAGDIFKIKFD</sequence>
<dbReference type="EMBL" id="BJOL01000049">
    <property type="protein sequence ID" value="GED61465.1"/>
    <property type="molecule type" value="Genomic_DNA"/>
</dbReference>
<evidence type="ECO:0000313" key="6">
    <source>
        <dbReference type="EMBL" id="KLH98412.1"/>
    </source>
</evidence>
<protein>
    <submittedName>
        <fullName evidence="6">Beta-lactamase</fullName>
    </submittedName>
    <submittedName>
        <fullName evidence="5">Penicillin-binding protein</fullName>
    </submittedName>
</protein>
<evidence type="ECO:0000259" key="4">
    <source>
        <dbReference type="Pfam" id="PF00144"/>
    </source>
</evidence>